<protein>
    <recommendedName>
        <fullName evidence="9">Peptidyl-prolyl cis-trans isomerase</fullName>
        <ecNumber evidence="9">5.2.1.8</ecNumber>
    </recommendedName>
</protein>
<evidence type="ECO:0000256" key="4">
    <source>
        <dbReference type="ARBA" id="ARBA00022490"/>
    </source>
</evidence>
<dbReference type="RefSeq" id="WP_278100634.1">
    <property type="nucleotide sequence ID" value="NZ_CP091092.1"/>
</dbReference>
<dbReference type="Proteomes" id="UP001218895">
    <property type="component" value="Chromosome"/>
</dbReference>
<dbReference type="InterPro" id="IPR001179">
    <property type="entry name" value="PPIase_FKBP_dom"/>
</dbReference>
<evidence type="ECO:0000256" key="8">
    <source>
        <dbReference type="PROSITE-ProRule" id="PRU00277"/>
    </source>
</evidence>
<evidence type="ECO:0000256" key="7">
    <source>
        <dbReference type="ARBA" id="ARBA00023235"/>
    </source>
</evidence>
<evidence type="ECO:0000313" key="11">
    <source>
        <dbReference type="EMBL" id="WFN37794.1"/>
    </source>
</evidence>
<comment type="catalytic activity">
    <reaction evidence="1 8 9">
        <text>[protein]-peptidylproline (omega=180) = [protein]-peptidylproline (omega=0)</text>
        <dbReference type="Rhea" id="RHEA:16237"/>
        <dbReference type="Rhea" id="RHEA-COMP:10747"/>
        <dbReference type="Rhea" id="RHEA-COMP:10748"/>
        <dbReference type="ChEBI" id="CHEBI:83833"/>
        <dbReference type="ChEBI" id="CHEBI:83834"/>
        <dbReference type="EC" id="5.2.1.8"/>
    </reaction>
</comment>
<dbReference type="Pfam" id="PF00254">
    <property type="entry name" value="FKBP_C"/>
    <property type="match status" value="1"/>
</dbReference>
<evidence type="ECO:0000259" key="10">
    <source>
        <dbReference type="PROSITE" id="PS50059"/>
    </source>
</evidence>
<keyword evidence="12" id="KW-1185">Reference proteome</keyword>
<dbReference type="Gene3D" id="3.10.50.40">
    <property type="match status" value="1"/>
</dbReference>
<keyword evidence="6" id="KW-0143">Chaperone</keyword>
<evidence type="ECO:0000256" key="9">
    <source>
        <dbReference type="RuleBase" id="RU003915"/>
    </source>
</evidence>
<comment type="similarity">
    <text evidence="3 9">Belongs to the FKBP-type PPIase family.</text>
</comment>
<dbReference type="EMBL" id="CP091092">
    <property type="protein sequence ID" value="WFN37794.1"/>
    <property type="molecule type" value="Genomic_DNA"/>
</dbReference>
<dbReference type="InterPro" id="IPR046357">
    <property type="entry name" value="PPIase_dom_sf"/>
</dbReference>
<dbReference type="PANTHER" id="PTHR47861:SF3">
    <property type="entry name" value="FKBP-TYPE PEPTIDYL-PROLYL CIS-TRANS ISOMERASE SLYD"/>
    <property type="match status" value="1"/>
</dbReference>
<keyword evidence="5 8" id="KW-0697">Rotamase</keyword>
<dbReference type="PROSITE" id="PS50059">
    <property type="entry name" value="FKBP_PPIASE"/>
    <property type="match status" value="1"/>
</dbReference>
<dbReference type="GO" id="GO:0005737">
    <property type="term" value="C:cytoplasm"/>
    <property type="evidence" value="ECO:0007669"/>
    <property type="project" value="UniProtKB-SubCell"/>
</dbReference>
<evidence type="ECO:0000256" key="2">
    <source>
        <dbReference type="ARBA" id="ARBA00004496"/>
    </source>
</evidence>
<evidence type="ECO:0000313" key="12">
    <source>
        <dbReference type="Proteomes" id="UP001218895"/>
    </source>
</evidence>
<evidence type="ECO:0000256" key="5">
    <source>
        <dbReference type="ARBA" id="ARBA00023110"/>
    </source>
</evidence>
<name>A0AAF0JMF1_9EURY</name>
<dbReference type="KEGG" id="manq:L1994_05255"/>
<dbReference type="GeneID" id="79949783"/>
<keyword evidence="7 8" id="KW-0413">Isomerase</keyword>
<dbReference type="AlphaFoldDB" id="A0AAF0JMF1"/>
<proteinExistence type="inferred from homology"/>
<keyword evidence="4" id="KW-0963">Cytoplasm</keyword>
<reference evidence="11" key="1">
    <citation type="submission" date="2022-01" db="EMBL/GenBank/DDBJ databases">
        <title>Complete genome of Methanomicrobium antiquum DSM 21220.</title>
        <authorList>
            <person name="Chen S.-C."/>
            <person name="You Y.-T."/>
            <person name="Zhou Y.-Z."/>
            <person name="Lai M.-C."/>
        </authorList>
    </citation>
    <scope>NUCLEOTIDE SEQUENCE</scope>
    <source>
        <strain evidence="11">DSM 21220</strain>
    </source>
</reference>
<evidence type="ECO:0000256" key="3">
    <source>
        <dbReference type="ARBA" id="ARBA00006577"/>
    </source>
</evidence>
<accession>A0AAF0JMF1</accession>
<evidence type="ECO:0000256" key="6">
    <source>
        <dbReference type="ARBA" id="ARBA00023186"/>
    </source>
</evidence>
<comment type="subcellular location">
    <subcellularLocation>
        <location evidence="2">Cytoplasm</location>
    </subcellularLocation>
</comment>
<dbReference type="PANTHER" id="PTHR47861">
    <property type="entry name" value="FKBP-TYPE PEPTIDYL-PROLYL CIS-TRANS ISOMERASE SLYD"/>
    <property type="match status" value="1"/>
</dbReference>
<gene>
    <name evidence="11" type="ORF">L1994_05255</name>
</gene>
<sequence>MVKTAGVKKGDIVSIHFTSRTLEGELFETSKNEEPLKIKIGDGKINPAFEEALTGMTVGEKTEIILPAEKAYGEYKKRLIFKMRKSGLNLLCDPNPGDIVSIKLPTGQKSLVSVVEITKKSIKVDANHPMAGKDLKYELELLEIQE</sequence>
<dbReference type="SUPFAM" id="SSF54534">
    <property type="entry name" value="FKBP-like"/>
    <property type="match status" value="1"/>
</dbReference>
<organism evidence="11 12">
    <name type="scientific">Methanomicrobium antiquum</name>
    <dbReference type="NCBI Taxonomy" id="487686"/>
    <lineage>
        <taxon>Archaea</taxon>
        <taxon>Methanobacteriati</taxon>
        <taxon>Methanobacteriota</taxon>
        <taxon>Stenosarchaea group</taxon>
        <taxon>Methanomicrobia</taxon>
        <taxon>Methanomicrobiales</taxon>
        <taxon>Methanomicrobiaceae</taxon>
        <taxon>Methanomicrobium</taxon>
    </lineage>
</organism>
<evidence type="ECO:0000256" key="1">
    <source>
        <dbReference type="ARBA" id="ARBA00000971"/>
    </source>
</evidence>
<dbReference type="GO" id="GO:0042026">
    <property type="term" value="P:protein refolding"/>
    <property type="evidence" value="ECO:0007669"/>
    <property type="project" value="UniProtKB-ARBA"/>
</dbReference>
<feature type="domain" description="PPIase FKBP-type" evidence="10">
    <location>
        <begin position="10"/>
        <end position="108"/>
    </location>
</feature>
<dbReference type="EC" id="5.2.1.8" evidence="9"/>
<dbReference type="GO" id="GO:0003755">
    <property type="term" value="F:peptidyl-prolyl cis-trans isomerase activity"/>
    <property type="evidence" value="ECO:0007669"/>
    <property type="project" value="UniProtKB-UniRule"/>
</dbReference>